<feature type="compositionally biased region" description="Basic and acidic residues" evidence="1">
    <location>
        <begin position="177"/>
        <end position="199"/>
    </location>
</feature>
<reference evidence="2" key="1">
    <citation type="submission" date="2020-05" db="EMBL/GenBank/DDBJ databases">
        <title>Evolutionary and genomic comparisons of hybrid uninucleate and nonhybrid Rhizoctonia fungi.</title>
        <authorList>
            <person name="Li C."/>
            <person name="Chen X."/>
        </authorList>
    </citation>
    <scope>NUCLEOTIDE SEQUENCE</scope>
    <source>
        <strain evidence="2">AG-1 IA</strain>
    </source>
</reference>
<dbReference type="Gene3D" id="2.40.70.10">
    <property type="entry name" value="Acid Proteases"/>
    <property type="match status" value="1"/>
</dbReference>
<feature type="region of interest" description="Disordered" evidence="1">
    <location>
        <begin position="166"/>
        <end position="199"/>
    </location>
</feature>
<dbReference type="RefSeq" id="XP_043180707.1">
    <property type="nucleotide sequence ID" value="XM_043329261.1"/>
</dbReference>
<dbReference type="KEGG" id="rsx:RhiXN_09445"/>
<dbReference type="EMBL" id="CP059662">
    <property type="protein sequence ID" value="QRW20470.1"/>
    <property type="molecule type" value="Genomic_DNA"/>
</dbReference>
<dbReference type="CDD" id="cd00303">
    <property type="entry name" value="retropepsin_like"/>
    <property type="match status" value="1"/>
</dbReference>
<dbReference type="InterPro" id="IPR021109">
    <property type="entry name" value="Peptidase_aspartic_dom_sf"/>
</dbReference>
<name>A0A8H8NVV0_9AGAM</name>
<protein>
    <submittedName>
        <fullName evidence="2">Retrovirus-related Pol polyprotein from transposon opus</fullName>
    </submittedName>
</protein>
<proteinExistence type="predicted"/>
<gene>
    <name evidence="2" type="ORF">RhiXN_09445</name>
</gene>
<evidence type="ECO:0000256" key="1">
    <source>
        <dbReference type="SAM" id="MobiDB-lite"/>
    </source>
</evidence>
<organism evidence="2 3">
    <name type="scientific">Rhizoctonia solani</name>
    <dbReference type="NCBI Taxonomy" id="456999"/>
    <lineage>
        <taxon>Eukaryota</taxon>
        <taxon>Fungi</taxon>
        <taxon>Dikarya</taxon>
        <taxon>Basidiomycota</taxon>
        <taxon>Agaricomycotina</taxon>
        <taxon>Agaricomycetes</taxon>
        <taxon>Cantharellales</taxon>
        <taxon>Ceratobasidiaceae</taxon>
        <taxon>Rhizoctonia</taxon>
    </lineage>
</organism>
<accession>A0A8H8NVV0</accession>
<dbReference type="AlphaFoldDB" id="A0A8H8NVV0"/>
<sequence length="449" mass="49589">MSWIFNITDITNNTHTPPTLPYQQWAYLATEEKQAVKSRSTIDAGSQANVLDAALWAANKSSLGPLKPSQTLLQVADGKASRCLGQWTGQVKLAGQAQWSSFEVFDLGGAFEVLLGKPWLTQAKATQSFINNTLHLPGLTPIPNAYPLVEGWTRKEPNKLNKEGTEAIEESGVAGAKPEELKPEREEKVQQPECKAETGDGCRRSRRLAARGSWYWVPENQVALLEREAGMERMGMGENPRPRERLDKAITQAKRALARQEKAEAAAPKKQLDAMNIGKEHNTHLPANQSQRWTDPFAADRVAKIQNRVSVGENLTTNQKAHIRGLVASYANVFALDLLEVTSVKTHLHKLNIPPSAKFQTQVGQKPLLQTQRTWLYSTLDKMEAANIIKRVPNTFPAAVSPTNVVPKPGGAKEPSLKYLQMLANRACEEAGIPVRLSQLSSDLWFKGA</sequence>
<evidence type="ECO:0000313" key="2">
    <source>
        <dbReference type="EMBL" id="QRW20470.1"/>
    </source>
</evidence>
<dbReference type="GeneID" id="67031724"/>
<evidence type="ECO:0000313" key="3">
    <source>
        <dbReference type="Proteomes" id="UP000650533"/>
    </source>
</evidence>
<dbReference type="Proteomes" id="UP000650533">
    <property type="component" value="Chromosome 5"/>
</dbReference>